<dbReference type="Proteomes" id="UP001272940">
    <property type="component" value="Unassembled WGS sequence"/>
</dbReference>
<evidence type="ECO:0000313" key="5">
    <source>
        <dbReference type="Proteomes" id="UP000197050"/>
    </source>
</evidence>
<dbReference type="Pfam" id="PF13559">
    <property type="entry name" value="DUF4129"/>
    <property type="match status" value="1"/>
</dbReference>
<sequence length="210" mass="23397">MQDRASPTDEALAEAHARLLKDGSLQFDRVGFERPDIRPPGWLHWIGDALHFIAPALKWVFWIGLALVAGLILYAIVREILRMRAPPAKPKKPKVVAEAQWRPEAQAARDLLADADALAERGLYADAAHLILLRSVQDIEQRQPRAVRISLTTREIARLRALPDAARPAFDLIGRMVERSLFGGAPVGAQDFADCRKAYEAFALPEGWRA</sequence>
<dbReference type="Proteomes" id="UP000197050">
    <property type="component" value="Chromosome"/>
</dbReference>
<proteinExistence type="predicted"/>
<evidence type="ECO:0000313" key="6">
    <source>
        <dbReference type="Proteomes" id="UP001272940"/>
    </source>
</evidence>
<keyword evidence="1" id="KW-1133">Transmembrane helix</keyword>
<reference evidence="4 6" key="4">
    <citation type="journal article" date="2023" name="FEMS Microbes">
        <title>Whole genomes of deep-sea sponge-associated bacteria exhibit high novel natural product potential.</title>
        <authorList>
            <person name="Hesketh-Best P.J."/>
            <person name="January G.G."/>
            <person name="Koch M.J."/>
            <person name="Warburton P.J."/>
            <person name="Howell K.L."/>
            <person name="Upton M."/>
        </authorList>
    </citation>
    <scope>NUCLEOTIDE SEQUENCE [LARGE SCALE GENOMIC DNA]</scope>
    <source>
        <strain evidence="4 6">PC206-O</strain>
    </source>
</reference>
<gene>
    <name evidence="3" type="ORF">CEP68_12705</name>
    <name evidence="4" type="ORF">NJD11_05095</name>
</gene>
<reference evidence="4" key="3">
    <citation type="submission" date="2022-06" db="EMBL/GenBank/DDBJ databases">
        <authorList>
            <person name="Hesketh-Best P.J."/>
            <person name="Koch M.J."/>
        </authorList>
    </citation>
    <scope>NUCLEOTIDE SEQUENCE</scope>
    <source>
        <strain evidence="4">PC206-O</strain>
    </source>
</reference>
<feature type="transmembrane region" description="Helical" evidence="1">
    <location>
        <begin position="59"/>
        <end position="77"/>
    </location>
</feature>
<name>A0A1Z3UAN3_BREVE</name>
<dbReference type="KEGG" id="bvc:CEP68_12705"/>
<keyword evidence="6" id="KW-1185">Reference proteome</keyword>
<dbReference type="EMBL" id="CP022048">
    <property type="protein sequence ID" value="ASE40292.1"/>
    <property type="molecule type" value="Genomic_DNA"/>
</dbReference>
<evidence type="ECO:0000313" key="4">
    <source>
        <dbReference type="EMBL" id="MDX2334316.1"/>
    </source>
</evidence>
<dbReference type="EMBL" id="JAMYEC010000002">
    <property type="protein sequence ID" value="MDX2334316.1"/>
    <property type="molecule type" value="Genomic_DNA"/>
</dbReference>
<evidence type="ECO:0000313" key="3">
    <source>
        <dbReference type="EMBL" id="ASE40292.1"/>
    </source>
</evidence>
<keyword evidence="1" id="KW-0812">Transmembrane</keyword>
<dbReference type="GeneID" id="34014203"/>
<organism evidence="3 5">
    <name type="scientific">Brevundimonas vesicularis</name>
    <name type="common">Pseudomonas vesicularis</name>
    <dbReference type="NCBI Taxonomy" id="41276"/>
    <lineage>
        <taxon>Bacteria</taxon>
        <taxon>Pseudomonadati</taxon>
        <taxon>Pseudomonadota</taxon>
        <taxon>Alphaproteobacteria</taxon>
        <taxon>Caulobacterales</taxon>
        <taxon>Caulobacteraceae</taxon>
        <taxon>Brevundimonas</taxon>
    </lineage>
</organism>
<evidence type="ECO:0000259" key="2">
    <source>
        <dbReference type="Pfam" id="PF13559"/>
    </source>
</evidence>
<reference evidence="3" key="2">
    <citation type="submission" date="2017-12" db="EMBL/GenBank/DDBJ databases">
        <title>FDA dAtabase for Regulatory Grade micrObial Sequences (FDA-ARGOS): Supporting development and validation of Infectious Disease Dx tests.</title>
        <authorList>
            <person name="Campos J."/>
            <person name="Goldberg B."/>
            <person name="Tallon L."/>
            <person name="Sadzewicz L."/>
            <person name="Sengamalay N."/>
            <person name="Ott S."/>
            <person name="Godinez A."/>
            <person name="Nagaraj S."/>
            <person name="Vavikolanu K."/>
            <person name="Vyas G."/>
            <person name="Nadendla S."/>
            <person name="Aluvathingal J."/>
            <person name="Geyer C."/>
            <person name="Nandy P."/>
            <person name="Hobson J."/>
            <person name="Sichtig H."/>
        </authorList>
    </citation>
    <scope>NUCLEOTIDE SEQUENCE</scope>
    <source>
        <strain evidence="3">FDAARGOS_289</strain>
    </source>
</reference>
<reference evidence="5" key="1">
    <citation type="submission" date="2017-06" db="EMBL/GenBank/DDBJ databases">
        <title>FDA dAtabase for Regulatory Grade micrObial Sequences (FDA-ARGOS): Supporting development and validation of Infectious Disease Dx tests.</title>
        <authorList>
            <person name="Minogue T."/>
            <person name="Wolcott M."/>
            <person name="Wasieloski L."/>
            <person name="Aguilar W."/>
            <person name="Moore D."/>
            <person name="Tallon L."/>
            <person name="Sadzewicz L."/>
            <person name="Sengamalay N."/>
            <person name="Ott S."/>
            <person name="Godinez A."/>
            <person name="Nagaraj S."/>
            <person name="Nadendla S."/>
            <person name="Geyer C."/>
            <person name="Sichtig H."/>
        </authorList>
    </citation>
    <scope>NUCLEOTIDE SEQUENCE [LARGE SCALE GENOMIC DNA]</scope>
    <source>
        <strain evidence="5">FDAARGOS_289</strain>
    </source>
</reference>
<dbReference type="AlphaFoldDB" id="A0A1Z3UAN3"/>
<accession>A0A1Z3UAN3</accession>
<feature type="domain" description="Protein-glutamine gamma-glutamyltransferase-like C-terminal" evidence="2">
    <location>
        <begin position="133"/>
        <end position="200"/>
    </location>
</feature>
<evidence type="ECO:0000256" key="1">
    <source>
        <dbReference type="SAM" id="Phobius"/>
    </source>
</evidence>
<dbReference type="RefSeq" id="WP_066624420.1">
    <property type="nucleotide sequence ID" value="NZ_CP022048.2"/>
</dbReference>
<protein>
    <recommendedName>
        <fullName evidence="2">Protein-glutamine gamma-glutamyltransferase-like C-terminal domain-containing protein</fullName>
    </recommendedName>
</protein>
<dbReference type="InterPro" id="IPR025403">
    <property type="entry name" value="TgpA-like_C"/>
</dbReference>
<keyword evidence="1" id="KW-0472">Membrane</keyword>